<dbReference type="InterPro" id="IPR029045">
    <property type="entry name" value="ClpP/crotonase-like_dom_sf"/>
</dbReference>
<evidence type="ECO:0000256" key="6">
    <source>
        <dbReference type="ARBA" id="ARBA00052347"/>
    </source>
</evidence>
<dbReference type="InterPro" id="IPR011762">
    <property type="entry name" value="COA_CT_N"/>
</dbReference>
<protein>
    <recommendedName>
        <fullName evidence="3">methylcrotonoyl-CoA carboxylase</fullName>
        <ecNumber evidence="3">6.4.1.4</ecNumber>
    </recommendedName>
    <alternativeName>
        <fullName evidence="5">3-methylcrotonyl-CoA carboxylase 2</fullName>
    </alternativeName>
    <alternativeName>
        <fullName evidence="4">3-methylcrotonyl-CoA:carbon dioxide ligase subunit beta</fullName>
    </alternativeName>
</protein>
<evidence type="ECO:0000256" key="1">
    <source>
        <dbReference type="ARBA" id="ARBA00006102"/>
    </source>
</evidence>
<comment type="similarity">
    <text evidence="1">Belongs to the AccD/PCCB family.</text>
</comment>
<dbReference type="SUPFAM" id="SSF51230">
    <property type="entry name" value="Single hybrid motif"/>
    <property type="match status" value="1"/>
</dbReference>
<proteinExistence type="inferred from homology"/>
<evidence type="ECO:0000256" key="3">
    <source>
        <dbReference type="ARBA" id="ARBA00026116"/>
    </source>
</evidence>
<dbReference type="Pfam" id="PF01039">
    <property type="entry name" value="Carboxyl_trans"/>
    <property type="match status" value="1"/>
</dbReference>
<dbReference type="EC" id="6.4.1.4" evidence="3"/>
<evidence type="ECO:0000256" key="7">
    <source>
        <dbReference type="SAM" id="SignalP"/>
    </source>
</evidence>
<dbReference type="Proteomes" id="UP001642464">
    <property type="component" value="Unassembled WGS sequence"/>
</dbReference>
<dbReference type="Gene3D" id="3.90.228.10">
    <property type="match status" value="1"/>
</dbReference>
<dbReference type="SUPFAM" id="SSF51246">
    <property type="entry name" value="Rudiment single hybrid motif"/>
    <property type="match status" value="1"/>
</dbReference>
<evidence type="ECO:0000313" key="11">
    <source>
        <dbReference type="Proteomes" id="UP001642464"/>
    </source>
</evidence>
<dbReference type="PROSITE" id="PS50968">
    <property type="entry name" value="BIOTINYL_LIPOYL"/>
    <property type="match status" value="1"/>
</dbReference>
<dbReference type="Gene3D" id="2.40.50.100">
    <property type="match status" value="1"/>
</dbReference>
<dbReference type="InterPro" id="IPR011053">
    <property type="entry name" value="Single_hybrid_motif"/>
</dbReference>
<dbReference type="InterPro" id="IPR034733">
    <property type="entry name" value="AcCoA_carboxyl_beta"/>
</dbReference>
<evidence type="ECO:0000256" key="2">
    <source>
        <dbReference type="ARBA" id="ARBA00025711"/>
    </source>
</evidence>
<dbReference type="Gene3D" id="3.90.226.10">
    <property type="entry name" value="2-enoyl-CoA Hydratase, Chain A, domain 1"/>
    <property type="match status" value="1"/>
</dbReference>
<dbReference type="InterPro" id="IPR000089">
    <property type="entry name" value="Biotin_lipoyl"/>
</dbReference>
<reference evidence="10 11" key="1">
    <citation type="submission" date="2024-02" db="EMBL/GenBank/DDBJ databases">
        <authorList>
            <person name="Chen Y."/>
            <person name="Shah S."/>
            <person name="Dougan E. K."/>
            <person name="Thang M."/>
            <person name="Chan C."/>
        </authorList>
    </citation>
    <scope>NUCLEOTIDE SEQUENCE [LARGE SCALE GENOMIC DNA]</scope>
</reference>
<evidence type="ECO:0000313" key="10">
    <source>
        <dbReference type="EMBL" id="CAK9047727.1"/>
    </source>
</evidence>
<name>A0ABP0M8B1_9DINO</name>
<sequence length="658" mass="71444">MTGLRVWLLTFVVKWPGVWCSLSTNETVETVGRLRSSSAASSGYWDGQCSACPAYLYPWLHCKNGGRPQWGLSNSRPCPSSPVLCQARCSAPKPKPQEPRPVPGPKPTGPSTYNDGLCTPCPAYVYKHCTKGGKLVGIKPCGWDNIYCEGVCTNPNPEPAPSPQPVEPVEPVVSEPGVKTLYHETSPDTAKKILASAFRPGTSGWCGGAIYFYTSPKIPDSKLGPDSQRGAIIQAEVDLGRNIRLDSKCDGAEQAREKYDSISFDPGDGVEYLAVNGFKVDGLKINTDFLNRILEHQDFIRDTVHTTWVEAQKLHLPPKASTASSAGGTVQVDAPFPAQVTEVKVKAGDVLSAGSVLAVLSAMKMLNEDIVAERPGKVLEVLIQPGQQVNEGAPLFRLEASGDAPAEVAELLPRTVRKTESGTTGYRALPSAWFSSGSPEEQLYETPVLRSKAKDDDPVFQKRREFNKSVVTELHRRIDVVSHGGSDRAVKLHRSRGKLLVRERIRKIIDQGTDFLEISALAGWEMYGGGVHSGGTVCGIGVVSGREVMFIGTDATIKGGVAFPVGYKKWLRAQEIAEVNYLPCVYLIDGGGAKLDAQGSSKGDARRDWTYNGTLPAQFVEGGRQFYNQDGTALLWHSADCSGLWHVHSRRRIYSCNV</sequence>
<dbReference type="SUPFAM" id="SSF52096">
    <property type="entry name" value="ClpP/crotonase"/>
    <property type="match status" value="1"/>
</dbReference>
<dbReference type="PROSITE" id="PS50980">
    <property type="entry name" value="COA_CT_NTER"/>
    <property type="match status" value="1"/>
</dbReference>
<comment type="catalytic activity">
    <reaction evidence="6">
        <text>3-methylbut-2-enoyl-CoA + hydrogencarbonate + ATP = 3-methyl-(2E)-glutaconyl-CoA + ADP + phosphate + H(+)</text>
        <dbReference type="Rhea" id="RHEA:13589"/>
        <dbReference type="ChEBI" id="CHEBI:15378"/>
        <dbReference type="ChEBI" id="CHEBI:17544"/>
        <dbReference type="ChEBI" id="CHEBI:30616"/>
        <dbReference type="ChEBI" id="CHEBI:43474"/>
        <dbReference type="ChEBI" id="CHEBI:57344"/>
        <dbReference type="ChEBI" id="CHEBI:57346"/>
        <dbReference type="ChEBI" id="CHEBI:456216"/>
        <dbReference type="EC" id="6.4.1.4"/>
    </reaction>
</comment>
<feature type="signal peptide" evidence="7">
    <location>
        <begin position="1"/>
        <end position="20"/>
    </location>
</feature>
<dbReference type="CDD" id="cd06850">
    <property type="entry name" value="biotinyl_domain"/>
    <property type="match status" value="1"/>
</dbReference>
<organism evidence="10 11">
    <name type="scientific">Durusdinium trenchii</name>
    <dbReference type="NCBI Taxonomy" id="1381693"/>
    <lineage>
        <taxon>Eukaryota</taxon>
        <taxon>Sar</taxon>
        <taxon>Alveolata</taxon>
        <taxon>Dinophyceae</taxon>
        <taxon>Suessiales</taxon>
        <taxon>Symbiodiniaceae</taxon>
        <taxon>Durusdinium</taxon>
    </lineage>
</organism>
<keyword evidence="11" id="KW-1185">Reference proteome</keyword>
<keyword evidence="7" id="KW-0732">Signal</keyword>
<keyword evidence="10" id="KW-0436">Ligase</keyword>
<accession>A0ABP0M8B1</accession>
<evidence type="ECO:0000259" key="9">
    <source>
        <dbReference type="PROSITE" id="PS50980"/>
    </source>
</evidence>
<evidence type="ECO:0000256" key="4">
    <source>
        <dbReference type="ARBA" id="ARBA00031237"/>
    </source>
</evidence>
<dbReference type="GO" id="GO:0016874">
    <property type="term" value="F:ligase activity"/>
    <property type="evidence" value="ECO:0007669"/>
    <property type="project" value="UniProtKB-KW"/>
</dbReference>
<feature type="chain" id="PRO_5046100392" description="methylcrotonoyl-CoA carboxylase" evidence="7">
    <location>
        <begin position="21"/>
        <end position="658"/>
    </location>
</feature>
<gene>
    <name evidence="10" type="ORF">SCF082_LOCUS26685</name>
</gene>
<feature type="domain" description="Lipoyl-binding" evidence="8">
    <location>
        <begin position="323"/>
        <end position="399"/>
    </location>
</feature>
<feature type="domain" description="CoA carboxyltransferase N-terminal" evidence="9">
    <location>
        <begin position="467"/>
        <end position="658"/>
    </location>
</feature>
<dbReference type="PANTHER" id="PTHR22855:SF13">
    <property type="entry name" value="METHYLCROTONOYL-COA CARBOXYLASE BETA CHAIN, MITOCHONDRIAL"/>
    <property type="match status" value="1"/>
</dbReference>
<comment type="caution">
    <text evidence="10">The sequence shown here is derived from an EMBL/GenBank/DDBJ whole genome shotgun (WGS) entry which is preliminary data.</text>
</comment>
<dbReference type="PANTHER" id="PTHR22855">
    <property type="entry name" value="ACETYL, PROPIONYL, PYRUVATE, AND GLUTACONYL CARBOXYLASE-RELATED"/>
    <property type="match status" value="1"/>
</dbReference>
<evidence type="ECO:0000259" key="8">
    <source>
        <dbReference type="PROSITE" id="PS50968"/>
    </source>
</evidence>
<dbReference type="InterPro" id="IPR011054">
    <property type="entry name" value="Rudment_hybrid_motif"/>
</dbReference>
<dbReference type="InterPro" id="IPR045190">
    <property type="entry name" value="MCCB/AccD1-like"/>
</dbReference>
<comment type="pathway">
    <text evidence="2">Amino-acid degradation; L-leucine degradation; (S)-3-hydroxy-3-methylglutaryl-CoA from 3-isovaleryl-CoA: step 2/3.</text>
</comment>
<evidence type="ECO:0000256" key="5">
    <source>
        <dbReference type="ARBA" id="ARBA00031404"/>
    </source>
</evidence>
<dbReference type="Pfam" id="PF00364">
    <property type="entry name" value="Biotin_lipoyl"/>
    <property type="match status" value="1"/>
</dbReference>
<dbReference type="EMBL" id="CAXAMM010020335">
    <property type="protein sequence ID" value="CAK9047727.1"/>
    <property type="molecule type" value="Genomic_DNA"/>
</dbReference>